<sequence length="245" mass="25269">MAFSQTQFETLIEKIEDKLEKLAKDLVTFGNKTNGAVDHWYVPNAVAKAVVAAANKLIEFVKWILKKIAHFLEGVAAPVILFIDAVSWKGKGIHGDATTASSSTQKFNLEAPKQWKGDGADSYTNAVFPQSGAAAQVGTNANSIGDILITAGIAGVAFYGAIAAFLIQFIPAMAAAIAASATVVGAIPAAIAAMGEGVAGWIVITTAVSALLAVLGDQAKAMADLQSNANDNSGFPKGHWPVGTA</sequence>
<evidence type="ECO:0000256" key="2">
    <source>
        <dbReference type="SAM" id="Phobius"/>
    </source>
</evidence>
<dbReference type="OrthoDB" id="4554447at2"/>
<proteinExistence type="predicted"/>
<gene>
    <name evidence="3" type="ORF">VT50_0235100</name>
</gene>
<comment type="caution">
    <text evidence="3">The sequence shown here is derived from an EMBL/GenBank/DDBJ whole genome shotgun (WGS) entry which is preliminary data.</text>
</comment>
<feature type="transmembrane region" description="Helical" evidence="2">
    <location>
        <begin position="198"/>
        <end position="216"/>
    </location>
</feature>
<evidence type="ECO:0000313" key="3">
    <source>
        <dbReference type="EMBL" id="OPF71114.1"/>
    </source>
</evidence>
<feature type="coiled-coil region" evidence="1">
    <location>
        <begin position="5"/>
        <end position="32"/>
    </location>
</feature>
<dbReference type="EMBL" id="LAKD02000122">
    <property type="protein sequence ID" value="OPF71114.1"/>
    <property type="molecule type" value="Genomic_DNA"/>
</dbReference>
<evidence type="ECO:0000256" key="1">
    <source>
        <dbReference type="SAM" id="Coils"/>
    </source>
</evidence>
<dbReference type="AlphaFoldDB" id="A0A1V4CUW5"/>
<organism evidence="3 4">
    <name type="scientific">Streptomyces antioxidans</name>
    <dbReference type="NCBI Taxonomy" id="1507734"/>
    <lineage>
        <taxon>Bacteria</taxon>
        <taxon>Bacillati</taxon>
        <taxon>Actinomycetota</taxon>
        <taxon>Actinomycetes</taxon>
        <taxon>Kitasatosporales</taxon>
        <taxon>Streptomycetaceae</taxon>
        <taxon>Streptomyces</taxon>
    </lineage>
</organism>
<dbReference type="Proteomes" id="UP000033615">
    <property type="component" value="Unassembled WGS sequence"/>
</dbReference>
<keyword evidence="2" id="KW-1133">Transmembrane helix</keyword>
<evidence type="ECO:0000313" key="4">
    <source>
        <dbReference type="Proteomes" id="UP000033615"/>
    </source>
</evidence>
<feature type="transmembrane region" description="Helical" evidence="2">
    <location>
        <begin position="174"/>
        <end position="192"/>
    </location>
</feature>
<dbReference type="RefSeq" id="WP_046089029.1">
    <property type="nucleotide sequence ID" value="NZ_LAKD02000122.1"/>
</dbReference>
<feature type="transmembrane region" description="Helical" evidence="2">
    <location>
        <begin position="147"/>
        <end position="167"/>
    </location>
</feature>
<keyword evidence="2" id="KW-0472">Membrane</keyword>
<protein>
    <submittedName>
        <fullName evidence="3">Uncharacterized protein</fullName>
    </submittedName>
</protein>
<keyword evidence="2" id="KW-0812">Transmembrane</keyword>
<keyword evidence="4" id="KW-1185">Reference proteome</keyword>
<accession>A0A1V4CUW5</accession>
<keyword evidence="1" id="KW-0175">Coiled coil</keyword>
<reference evidence="3" key="1">
    <citation type="submission" date="2016-12" db="EMBL/GenBank/DDBJ databases">
        <title>Genome sequence of Streptomyces antioxidans MUSC 164.</title>
        <authorList>
            <person name="Lee L.-H."/>
            <person name="Ser H.-L."/>
        </authorList>
    </citation>
    <scope>NUCLEOTIDE SEQUENCE [LARGE SCALE GENOMIC DNA]</scope>
    <source>
        <strain evidence="3">MUSC 164</strain>
    </source>
</reference>
<name>A0A1V4CUW5_9ACTN</name>